<evidence type="ECO:0000313" key="4">
    <source>
        <dbReference type="Proteomes" id="UP000664203"/>
    </source>
</evidence>
<dbReference type="Proteomes" id="UP000664203">
    <property type="component" value="Unassembled WGS sequence"/>
</dbReference>
<evidence type="ECO:0000259" key="2">
    <source>
        <dbReference type="Pfam" id="PF24864"/>
    </source>
</evidence>
<dbReference type="Pfam" id="PF24864">
    <property type="entry name" value="DUF7730"/>
    <property type="match status" value="1"/>
</dbReference>
<reference evidence="3" key="1">
    <citation type="submission" date="2021-03" db="EMBL/GenBank/DDBJ databases">
        <authorList>
            <person name="Tagirdzhanova G."/>
        </authorList>
    </citation>
    <scope>NUCLEOTIDE SEQUENCE</scope>
</reference>
<dbReference type="EMBL" id="CAJPDR010000006">
    <property type="protein sequence ID" value="CAF9904443.1"/>
    <property type="molecule type" value="Genomic_DNA"/>
</dbReference>
<dbReference type="InterPro" id="IPR056632">
    <property type="entry name" value="DUF7730"/>
</dbReference>
<keyword evidence="1" id="KW-0175">Coiled coil</keyword>
<feature type="coiled-coil region" evidence="1">
    <location>
        <begin position="226"/>
        <end position="253"/>
    </location>
</feature>
<comment type="caution">
    <text evidence="3">The sequence shown here is derived from an EMBL/GenBank/DDBJ whole genome shotgun (WGS) entry which is preliminary data.</text>
</comment>
<evidence type="ECO:0000313" key="3">
    <source>
        <dbReference type="EMBL" id="CAF9904443.1"/>
    </source>
</evidence>
<gene>
    <name evidence="3" type="ORF">ALECFALPRED_008556</name>
</gene>
<proteinExistence type="predicted"/>
<feature type="domain" description="DUF7730" evidence="2">
    <location>
        <begin position="46"/>
        <end position="227"/>
    </location>
</feature>
<keyword evidence="4" id="KW-1185">Reference proteome</keyword>
<protein>
    <recommendedName>
        <fullName evidence="2">DUF7730 domain-containing protein</fullName>
    </recommendedName>
</protein>
<organism evidence="3 4">
    <name type="scientific">Alectoria fallacina</name>
    <dbReference type="NCBI Taxonomy" id="1903189"/>
    <lineage>
        <taxon>Eukaryota</taxon>
        <taxon>Fungi</taxon>
        <taxon>Dikarya</taxon>
        <taxon>Ascomycota</taxon>
        <taxon>Pezizomycotina</taxon>
        <taxon>Lecanoromycetes</taxon>
        <taxon>OSLEUM clade</taxon>
        <taxon>Lecanoromycetidae</taxon>
        <taxon>Lecanorales</taxon>
        <taxon>Lecanorineae</taxon>
        <taxon>Parmeliaceae</taxon>
        <taxon>Alectoria</taxon>
    </lineage>
</organism>
<dbReference type="AlphaFoldDB" id="A0A8H3EFV6"/>
<dbReference type="OrthoDB" id="2951834at2759"/>
<name>A0A8H3EFV6_9LECA</name>
<sequence>MHTDRANSASDTCKSTFSFLKLPTEVRAMIYHHHLTSERVVPRHVEVTKRWTPINLLYVNRTVYNEAFFHLYTKGDFILEVRPGSIFGLATCRGTTQTGAIVGLRYFVKSQKILDLIRHIDLEIHWPSVEYSRLMDRDSGRVACTMNDRLKQTMAAVGAMLSALPGLRTIDVSWCHMTISSIELTKAAPPMYKIPVWLRGLKQVRRKNEKVLIRMPLQGSTTTKELAEEQDDRDEFSNLLKEIKEDLLELQGNLKEEYF</sequence>
<accession>A0A8H3EFV6</accession>
<evidence type="ECO:0000256" key="1">
    <source>
        <dbReference type="SAM" id="Coils"/>
    </source>
</evidence>
<dbReference type="PANTHER" id="PTHR38790">
    <property type="entry name" value="2EXR DOMAIN-CONTAINING PROTEIN-RELATED"/>
    <property type="match status" value="1"/>
</dbReference>